<name>A0A559ID58_9BACL</name>
<dbReference type="OrthoDB" id="2053113at2"/>
<reference evidence="1 2" key="1">
    <citation type="submission" date="2019-07" db="EMBL/GenBank/DDBJ databases">
        <authorList>
            <person name="Kim J."/>
        </authorList>
    </citation>
    <scope>NUCLEOTIDE SEQUENCE [LARGE SCALE GENOMIC DNA]</scope>
    <source>
        <strain evidence="1 2">N4</strain>
    </source>
</reference>
<dbReference type="EMBL" id="VNJK01000007">
    <property type="protein sequence ID" value="TVX85599.1"/>
    <property type="molecule type" value="Genomic_DNA"/>
</dbReference>
<gene>
    <name evidence="1" type="ORF">FPZ44_24910</name>
</gene>
<dbReference type="RefSeq" id="WP_144995126.1">
    <property type="nucleotide sequence ID" value="NZ_VNJK01000007.1"/>
</dbReference>
<dbReference type="Proteomes" id="UP000318102">
    <property type="component" value="Unassembled WGS sequence"/>
</dbReference>
<evidence type="ECO:0000313" key="1">
    <source>
        <dbReference type="EMBL" id="TVX85599.1"/>
    </source>
</evidence>
<proteinExistence type="predicted"/>
<sequence>MHSFKKKSATFIYHGDFGGEVYIVGNTEEGIETKIKVDSEDIIDFVAEYVRKEMIDCIESMDSRELLRTHMQFNKRKIEIKE</sequence>
<comment type="caution">
    <text evidence="1">The sequence shown here is derived from an EMBL/GenBank/DDBJ whole genome shotgun (WGS) entry which is preliminary data.</text>
</comment>
<evidence type="ECO:0000313" key="2">
    <source>
        <dbReference type="Proteomes" id="UP000318102"/>
    </source>
</evidence>
<dbReference type="AlphaFoldDB" id="A0A559ID58"/>
<protein>
    <submittedName>
        <fullName evidence="1">Uncharacterized protein</fullName>
    </submittedName>
</protein>
<organism evidence="1 2">
    <name type="scientific">Paenibacillus agilis</name>
    <dbReference type="NCBI Taxonomy" id="3020863"/>
    <lineage>
        <taxon>Bacteria</taxon>
        <taxon>Bacillati</taxon>
        <taxon>Bacillota</taxon>
        <taxon>Bacilli</taxon>
        <taxon>Bacillales</taxon>
        <taxon>Paenibacillaceae</taxon>
        <taxon>Paenibacillus</taxon>
    </lineage>
</organism>
<accession>A0A559ID58</accession>
<keyword evidence="2" id="KW-1185">Reference proteome</keyword>